<name>A0A326RQT5_9BACT</name>
<dbReference type="AlphaFoldDB" id="A0A326RQT5"/>
<proteinExistence type="predicted"/>
<accession>A0A326RQT5</accession>
<dbReference type="Proteomes" id="UP000248917">
    <property type="component" value="Unassembled WGS sequence"/>
</dbReference>
<dbReference type="EMBL" id="QKTX01000013">
    <property type="protein sequence ID" value="PZV79766.1"/>
    <property type="molecule type" value="Genomic_DNA"/>
</dbReference>
<sequence>MFLSLNMVLMGAGEDAAAGQRSALCGWSFAAS</sequence>
<comment type="caution">
    <text evidence="1">The sequence shown here is derived from an EMBL/GenBank/DDBJ whole genome shotgun (WGS) entry which is preliminary data.</text>
</comment>
<evidence type="ECO:0000313" key="2">
    <source>
        <dbReference type="Proteomes" id="UP000248917"/>
    </source>
</evidence>
<evidence type="ECO:0000313" key="1">
    <source>
        <dbReference type="EMBL" id="PZV79766.1"/>
    </source>
</evidence>
<protein>
    <submittedName>
        <fullName evidence="1">Uncharacterized protein</fullName>
    </submittedName>
</protein>
<organism evidence="1 2">
    <name type="scientific">Algoriphagus aquaeductus</name>
    <dbReference type="NCBI Taxonomy" id="475299"/>
    <lineage>
        <taxon>Bacteria</taxon>
        <taxon>Pseudomonadati</taxon>
        <taxon>Bacteroidota</taxon>
        <taxon>Cytophagia</taxon>
        <taxon>Cytophagales</taxon>
        <taxon>Cyclobacteriaceae</taxon>
        <taxon>Algoriphagus</taxon>
    </lineage>
</organism>
<gene>
    <name evidence="1" type="ORF">CLV31_11382</name>
</gene>
<keyword evidence="2" id="KW-1185">Reference proteome</keyword>
<reference evidence="1 2" key="1">
    <citation type="submission" date="2018-06" db="EMBL/GenBank/DDBJ databases">
        <title>Genomic Encyclopedia of Archaeal and Bacterial Type Strains, Phase II (KMG-II): from individual species to whole genera.</title>
        <authorList>
            <person name="Goeker M."/>
        </authorList>
    </citation>
    <scope>NUCLEOTIDE SEQUENCE [LARGE SCALE GENOMIC DNA]</scope>
    <source>
        <strain evidence="1 2">T4</strain>
    </source>
</reference>